<evidence type="ECO:0000313" key="1">
    <source>
        <dbReference type="EMBL" id="MFD0999862.1"/>
    </source>
</evidence>
<sequence length="103" mass="11960">MSLLKYIQRLKRIDDLVSRKATGNAVEFAARLGISRSQLLQDIRELRELGAEIEYCSIQRSYYYKQGYGMVISFPNEGSRIKGGKKIASFLSVQHDWINNFYF</sequence>
<accession>A0ABW3K1A3</accession>
<organism evidence="1 2">
    <name type="scientific">Ohtaekwangia kribbensis</name>
    <dbReference type="NCBI Taxonomy" id="688913"/>
    <lineage>
        <taxon>Bacteria</taxon>
        <taxon>Pseudomonadati</taxon>
        <taxon>Bacteroidota</taxon>
        <taxon>Cytophagia</taxon>
        <taxon>Cytophagales</taxon>
        <taxon>Fulvivirgaceae</taxon>
        <taxon>Ohtaekwangia</taxon>
    </lineage>
</organism>
<dbReference type="InterPro" id="IPR036388">
    <property type="entry name" value="WH-like_DNA-bd_sf"/>
</dbReference>
<reference evidence="2" key="1">
    <citation type="journal article" date="2019" name="Int. J. Syst. Evol. Microbiol.">
        <title>The Global Catalogue of Microorganisms (GCM) 10K type strain sequencing project: providing services to taxonomists for standard genome sequencing and annotation.</title>
        <authorList>
            <consortium name="The Broad Institute Genomics Platform"/>
            <consortium name="The Broad Institute Genome Sequencing Center for Infectious Disease"/>
            <person name="Wu L."/>
            <person name="Ma J."/>
        </authorList>
    </citation>
    <scope>NUCLEOTIDE SEQUENCE [LARGE SCALE GENOMIC DNA]</scope>
    <source>
        <strain evidence="2">CCUG 58938</strain>
    </source>
</reference>
<name>A0ABW3K1A3_9BACT</name>
<proteinExistence type="predicted"/>
<keyword evidence="2" id="KW-1185">Reference proteome</keyword>
<evidence type="ECO:0008006" key="3">
    <source>
        <dbReference type="Google" id="ProtNLM"/>
    </source>
</evidence>
<dbReference type="EMBL" id="JBHTKA010000003">
    <property type="protein sequence ID" value="MFD0999862.1"/>
    <property type="molecule type" value="Genomic_DNA"/>
</dbReference>
<dbReference type="Proteomes" id="UP001597112">
    <property type="component" value="Unassembled WGS sequence"/>
</dbReference>
<dbReference type="RefSeq" id="WP_377578943.1">
    <property type="nucleotide sequence ID" value="NZ_JBHTKA010000003.1"/>
</dbReference>
<protein>
    <recommendedName>
        <fullName evidence="3">Helix-turn-helix type 11 domain-containing protein</fullName>
    </recommendedName>
</protein>
<dbReference type="Gene3D" id="1.10.10.10">
    <property type="entry name" value="Winged helix-like DNA-binding domain superfamily/Winged helix DNA-binding domain"/>
    <property type="match status" value="1"/>
</dbReference>
<evidence type="ECO:0000313" key="2">
    <source>
        <dbReference type="Proteomes" id="UP001597112"/>
    </source>
</evidence>
<gene>
    <name evidence="1" type="ORF">ACFQ21_11125</name>
</gene>
<comment type="caution">
    <text evidence="1">The sequence shown here is derived from an EMBL/GenBank/DDBJ whole genome shotgun (WGS) entry which is preliminary data.</text>
</comment>